<evidence type="ECO:0008006" key="2">
    <source>
        <dbReference type="Google" id="ProtNLM"/>
    </source>
</evidence>
<dbReference type="SUPFAM" id="SSF54427">
    <property type="entry name" value="NTF2-like"/>
    <property type="match status" value="2"/>
</dbReference>
<comment type="caution">
    <text evidence="1">The sequence shown here is derived from an EMBL/GenBank/DDBJ whole genome shotgun (WGS) entry which is preliminary data.</text>
</comment>
<dbReference type="Gene3D" id="3.10.450.50">
    <property type="match status" value="2"/>
</dbReference>
<reference evidence="1" key="1">
    <citation type="journal article" date="2015" name="Nature">
        <title>Complex archaea that bridge the gap between prokaryotes and eukaryotes.</title>
        <authorList>
            <person name="Spang A."/>
            <person name="Saw J.H."/>
            <person name="Jorgensen S.L."/>
            <person name="Zaremba-Niedzwiedzka K."/>
            <person name="Martijn J."/>
            <person name="Lind A.E."/>
            <person name="van Eijk R."/>
            <person name="Schleper C."/>
            <person name="Guy L."/>
            <person name="Ettema T.J."/>
        </authorList>
    </citation>
    <scope>NUCLEOTIDE SEQUENCE</scope>
</reference>
<proteinExistence type="predicted"/>
<dbReference type="EMBL" id="LAZR01000849">
    <property type="protein sequence ID" value="KKN56306.1"/>
    <property type="molecule type" value="Genomic_DNA"/>
</dbReference>
<protein>
    <recommendedName>
        <fullName evidence="2">SnoaL-like domain-containing protein</fullName>
    </recommendedName>
</protein>
<dbReference type="AlphaFoldDB" id="A0A0F9U4V7"/>
<organism evidence="1">
    <name type="scientific">marine sediment metagenome</name>
    <dbReference type="NCBI Taxonomy" id="412755"/>
    <lineage>
        <taxon>unclassified sequences</taxon>
        <taxon>metagenomes</taxon>
        <taxon>ecological metagenomes</taxon>
    </lineage>
</organism>
<dbReference type="InterPro" id="IPR032710">
    <property type="entry name" value="NTF2-like_dom_sf"/>
</dbReference>
<gene>
    <name evidence="1" type="ORF">LCGC14_0573490</name>
</gene>
<evidence type="ECO:0000313" key="1">
    <source>
        <dbReference type="EMBL" id="KKN56306.1"/>
    </source>
</evidence>
<accession>A0A0F9U4V7</accession>
<name>A0A0F9U4V7_9ZZZZ</name>
<sequence length="367" mass="41504">MNTQNTITQPYWLPLSSVLNPQSKKQQALIGFDEEFVDIVDYILRITHRIWEQKNIGLCYRYYTDVCPVFTLGAYGENIEDVIQGTLKTIAAFPDRSLIGENVIFSEDGNEHYYSSHLISSVMSNTGNSEFGPATNKTGRVTTIADCVCFENKIVKEWLVRDNGFLVKQLGLSIINVAKQMAKVPSKEKHTLWLNEEFTRVQAIDHRTPSTPILDGELAAFAHNWLDTLFNQKQFAKIHEFYNLTATQQWPSGRMATGLAQINGVFIQFFANCPDAKLTVDHLAITPFDESTTDVAIRWSLAGHFNPQNDELSELKNLPYFVLGASHLRIKNQNIIEEVTVFDEVALLANLFRAHALNSQTELEVNA</sequence>